<dbReference type="InterPro" id="IPR011990">
    <property type="entry name" value="TPR-like_helical_dom_sf"/>
</dbReference>
<dbReference type="AlphaFoldDB" id="A0A4U0EVT4"/>
<name>A0A4U0EVT4_9FLAO</name>
<dbReference type="InterPro" id="IPR029058">
    <property type="entry name" value="AB_hydrolase_fold"/>
</dbReference>
<feature type="repeat" description="TPR" evidence="3">
    <location>
        <begin position="349"/>
        <end position="382"/>
    </location>
</feature>
<keyword evidence="1" id="KW-0677">Repeat</keyword>
<dbReference type="InterPro" id="IPR019734">
    <property type="entry name" value="TPR_rpt"/>
</dbReference>
<dbReference type="Pfam" id="PF07719">
    <property type="entry name" value="TPR_2"/>
    <property type="match status" value="1"/>
</dbReference>
<dbReference type="Pfam" id="PF00756">
    <property type="entry name" value="Esterase"/>
    <property type="match status" value="1"/>
</dbReference>
<protein>
    <submittedName>
        <fullName evidence="4">Uncharacterized protein</fullName>
    </submittedName>
</protein>
<dbReference type="Gene3D" id="1.25.40.10">
    <property type="entry name" value="Tetratricopeptide repeat domain"/>
    <property type="match status" value="1"/>
</dbReference>
<organism evidence="4 5">
    <name type="scientific">Pontimicrobium aquaticum</name>
    <dbReference type="NCBI Taxonomy" id="2565367"/>
    <lineage>
        <taxon>Bacteria</taxon>
        <taxon>Pseudomonadati</taxon>
        <taxon>Bacteroidota</taxon>
        <taxon>Flavobacteriia</taxon>
        <taxon>Flavobacteriales</taxon>
        <taxon>Flavobacteriaceae</taxon>
        <taxon>Pontimicrobium</taxon>
    </lineage>
</organism>
<comment type="caution">
    <text evidence="4">The sequence shown here is derived from an EMBL/GenBank/DDBJ whole genome shotgun (WGS) entry which is preliminary data.</text>
</comment>
<dbReference type="EMBL" id="SUPL01000004">
    <property type="protein sequence ID" value="TJY35973.1"/>
    <property type="molecule type" value="Genomic_DNA"/>
</dbReference>
<keyword evidence="5" id="KW-1185">Reference proteome</keyword>
<evidence type="ECO:0000256" key="2">
    <source>
        <dbReference type="ARBA" id="ARBA00022803"/>
    </source>
</evidence>
<dbReference type="RefSeq" id="WP_136843199.1">
    <property type="nucleotide sequence ID" value="NZ_SUPL01000004.1"/>
</dbReference>
<dbReference type="PANTHER" id="PTHR48098">
    <property type="entry name" value="ENTEROCHELIN ESTERASE-RELATED"/>
    <property type="match status" value="1"/>
</dbReference>
<accession>A0A4U0EVT4</accession>
<evidence type="ECO:0000313" key="5">
    <source>
        <dbReference type="Proteomes" id="UP000307657"/>
    </source>
</evidence>
<dbReference type="InterPro" id="IPR013105">
    <property type="entry name" value="TPR_2"/>
</dbReference>
<gene>
    <name evidence="4" type="ORF">E5167_08910</name>
</gene>
<dbReference type="OrthoDB" id="9784036at2"/>
<sequence>MKYFMLLALVISNQFYAQNKIEHFDVDSKYLQETRTVSIALPKNYEQSAKRYPLILTLDQGLLFHTTTAIANHLSSSSRMPESIVVTLSAGSKHRNYYAPNLYNNHRDRLYNYGDHQEELLNFIEYELLPLIEEQFRVAKFRMLVGFSPSSVFSLYTALVKPNLFQAYICLAAGNIIGDGYAKDERLIEALEKLYNVQQPTQQYLYIVSGSKDAEGQPYIHTNIKDFNAKLSKHHSSGMYAKAELIEGEGHTDVVLPGLISAFNFIFPKEKWIVDYLNLIEENGTAKENIVKFYNNLSKVYGFQVYPNADRLYSMSCLKNIGRRLLGTNKTSEAIELYEYWTTLYPQSHLAYYYLGMSYEKHNDLDNAIKAYNKSYALAMSQNSSEAEQYKNALKNLKQ</sequence>
<dbReference type="InterPro" id="IPR050583">
    <property type="entry name" value="Mycobacterial_A85_antigen"/>
</dbReference>
<dbReference type="InterPro" id="IPR000801">
    <property type="entry name" value="Esterase-like"/>
</dbReference>
<dbReference type="PROSITE" id="PS50005">
    <property type="entry name" value="TPR"/>
    <property type="match status" value="1"/>
</dbReference>
<keyword evidence="2 3" id="KW-0802">TPR repeat</keyword>
<dbReference type="SUPFAM" id="SSF53474">
    <property type="entry name" value="alpha/beta-Hydrolases"/>
    <property type="match status" value="1"/>
</dbReference>
<dbReference type="Gene3D" id="3.40.50.1820">
    <property type="entry name" value="alpha/beta hydrolase"/>
    <property type="match status" value="1"/>
</dbReference>
<evidence type="ECO:0000313" key="4">
    <source>
        <dbReference type="EMBL" id="TJY35973.1"/>
    </source>
</evidence>
<reference evidence="4 5" key="1">
    <citation type="submission" date="2019-04" db="EMBL/GenBank/DDBJ databases">
        <title>Lacinutrix sp. nov., isolated from marine water.</title>
        <authorList>
            <person name="Kim W."/>
        </authorList>
    </citation>
    <scope>NUCLEOTIDE SEQUENCE [LARGE SCALE GENOMIC DNA]</scope>
    <source>
        <strain evidence="4 5">CAU 1491</strain>
    </source>
</reference>
<proteinExistence type="predicted"/>
<evidence type="ECO:0000256" key="1">
    <source>
        <dbReference type="ARBA" id="ARBA00022737"/>
    </source>
</evidence>
<dbReference type="Proteomes" id="UP000307657">
    <property type="component" value="Unassembled WGS sequence"/>
</dbReference>
<evidence type="ECO:0000256" key="3">
    <source>
        <dbReference type="PROSITE-ProRule" id="PRU00339"/>
    </source>
</evidence>
<dbReference type="PANTHER" id="PTHR48098:SF6">
    <property type="entry name" value="FERRI-BACILLIBACTIN ESTERASE BESA"/>
    <property type="match status" value="1"/>
</dbReference>
<dbReference type="SUPFAM" id="SSF48452">
    <property type="entry name" value="TPR-like"/>
    <property type="match status" value="1"/>
</dbReference>